<dbReference type="KEGG" id="spu:105440702"/>
<keyword evidence="3" id="KW-1185">Reference proteome</keyword>
<protein>
    <submittedName>
        <fullName evidence="2">Uncharacterized protein</fullName>
    </submittedName>
</protein>
<sequence length="192" mass="21168">MSDLEGPDPQSIPPNGGQPSQSLEAKFPNFKGSGNTDLPKLPKMLGEPAEAIKVFAEYTRLMRSAETQKMFDEKLDFNDPNVLVEMRKVWLHSTFQALELFGLDHLKPKFGPGKIPYLLPLMFTAYGDCPEILSLASFIHSPALNIPPQRFVDVGDVVPDLHLVSLSGRTISLADLHINKDRPLMILASSGS</sequence>
<name>A0A7M7N3T9_STRPU</name>
<organism evidence="2 3">
    <name type="scientific">Strongylocentrotus purpuratus</name>
    <name type="common">Purple sea urchin</name>
    <dbReference type="NCBI Taxonomy" id="7668"/>
    <lineage>
        <taxon>Eukaryota</taxon>
        <taxon>Metazoa</taxon>
        <taxon>Echinodermata</taxon>
        <taxon>Eleutherozoa</taxon>
        <taxon>Echinozoa</taxon>
        <taxon>Echinoidea</taxon>
        <taxon>Euechinoidea</taxon>
        <taxon>Echinacea</taxon>
        <taxon>Camarodonta</taxon>
        <taxon>Echinidea</taxon>
        <taxon>Strongylocentrotidae</taxon>
        <taxon>Strongylocentrotus</taxon>
    </lineage>
</organism>
<evidence type="ECO:0000256" key="1">
    <source>
        <dbReference type="SAM" id="MobiDB-lite"/>
    </source>
</evidence>
<dbReference type="InParanoid" id="A0A7M7N3T9"/>
<dbReference type="Proteomes" id="UP000007110">
    <property type="component" value="Unassembled WGS sequence"/>
</dbReference>
<evidence type="ECO:0000313" key="2">
    <source>
        <dbReference type="EnsemblMetazoa" id="XP_030830830"/>
    </source>
</evidence>
<dbReference type="OMA" id="PLMFTAY"/>
<proteinExistence type="predicted"/>
<dbReference type="AlphaFoldDB" id="A0A7M7N3T9"/>
<reference evidence="2" key="2">
    <citation type="submission" date="2021-01" db="UniProtKB">
        <authorList>
            <consortium name="EnsemblMetazoa"/>
        </authorList>
    </citation>
    <scope>IDENTIFICATION</scope>
</reference>
<accession>A0A7M7N3T9</accession>
<dbReference type="EnsemblMetazoa" id="XM_030974970">
    <property type="protein sequence ID" value="XP_030830830"/>
    <property type="gene ID" value="LOC105440702"/>
</dbReference>
<reference evidence="3" key="1">
    <citation type="submission" date="2015-02" db="EMBL/GenBank/DDBJ databases">
        <title>Genome sequencing for Strongylocentrotus purpuratus.</title>
        <authorList>
            <person name="Murali S."/>
            <person name="Liu Y."/>
            <person name="Vee V."/>
            <person name="English A."/>
            <person name="Wang M."/>
            <person name="Skinner E."/>
            <person name="Han Y."/>
            <person name="Muzny D.M."/>
            <person name="Worley K.C."/>
            <person name="Gibbs R.A."/>
        </authorList>
    </citation>
    <scope>NUCLEOTIDE SEQUENCE</scope>
</reference>
<evidence type="ECO:0000313" key="3">
    <source>
        <dbReference type="Proteomes" id="UP000007110"/>
    </source>
</evidence>
<dbReference type="OrthoDB" id="10069902at2759"/>
<dbReference type="RefSeq" id="XP_030830830.1">
    <property type="nucleotide sequence ID" value="XM_030974970.1"/>
</dbReference>
<feature type="region of interest" description="Disordered" evidence="1">
    <location>
        <begin position="1"/>
        <end position="42"/>
    </location>
</feature>
<dbReference type="GeneID" id="105440702"/>